<dbReference type="AlphaFoldDB" id="A0AAJ0F4Q2"/>
<dbReference type="EMBL" id="MU839837">
    <property type="protein sequence ID" value="KAK1753657.1"/>
    <property type="molecule type" value="Genomic_DNA"/>
</dbReference>
<name>A0AAJ0F4Q2_9PEZI</name>
<evidence type="ECO:0000313" key="2">
    <source>
        <dbReference type="Proteomes" id="UP001239445"/>
    </source>
</evidence>
<organism evidence="1 2">
    <name type="scientific">Echria macrotheca</name>
    <dbReference type="NCBI Taxonomy" id="438768"/>
    <lineage>
        <taxon>Eukaryota</taxon>
        <taxon>Fungi</taxon>
        <taxon>Dikarya</taxon>
        <taxon>Ascomycota</taxon>
        <taxon>Pezizomycotina</taxon>
        <taxon>Sordariomycetes</taxon>
        <taxon>Sordariomycetidae</taxon>
        <taxon>Sordariales</taxon>
        <taxon>Schizotheciaceae</taxon>
        <taxon>Echria</taxon>
    </lineage>
</organism>
<accession>A0AAJ0F4Q2</accession>
<sequence length="330" mass="35466">MGLVDDFPADPFTPSLRYAATCQLPLSLPWGCVPVDLGTPLLVSRQKDVESRLDKERNAFSSESLRSSRLVFTSGAMGEVSGADTSGASSSSSHMDFSIAAQVGGSLLGAEGRVKYEESASSNSSNVQSSFRSTYRSGTVRFLQDPELSTQALSILRSKNRATAEQAFKDAYGEYYVAAYILGGSNATMLAGATAAESYSQSIHAEITIKILFARIDASFDKYEQSGYSSAVGSLAGYDTLERVALDLGDGKAEPASFSEIIEKATANRARGDTLVNRAEAKMREAGLDHDAIVSWQKCEEICRAGLVVELLLLPYSGLRQYIEALHTRV</sequence>
<evidence type="ECO:0000313" key="1">
    <source>
        <dbReference type="EMBL" id="KAK1753657.1"/>
    </source>
</evidence>
<evidence type="ECO:0008006" key="3">
    <source>
        <dbReference type="Google" id="ProtNLM"/>
    </source>
</evidence>
<protein>
    <recommendedName>
        <fullName evidence="3">MACPF domain-containing protein</fullName>
    </recommendedName>
</protein>
<reference evidence="1" key="1">
    <citation type="submission" date="2023-06" db="EMBL/GenBank/DDBJ databases">
        <title>Genome-scale phylogeny and comparative genomics of the fungal order Sordariales.</title>
        <authorList>
            <consortium name="Lawrence Berkeley National Laboratory"/>
            <person name="Hensen N."/>
            <person name="Bonometti L."/>
            <person name="Westerberg I."/>
            <person name="Brannstrom I.O."/>
            <person name="Guillou S."/>
            <person name="Cros-Aarteil S."/>
            <person name="Calhoun S."/>
            <person name="Haridas S."/>
            <person name="Kuo A."/>
            <person name="Mondo S."/>
            <person name="Pangilinan J."/>
            <person name="Riley R."/>
            <person name="Labutti K."/>
            <person name="Andreopoulos B."/>
            <person name="Lipzen A."/>
            <person name="Chen C."/>
            <person name="Yanf M."/>
            <person name="Daum C."/>
            <person name="Ng V."/>
            <person name="Clum A."/>
            <person name="Steindorff A."/>
            <person name="Ohm R."/>
            <person name="Martin F."/>
            <person name="Silar P."/>
            <person name="Natvig D."/>
            <person name="Lalanne C."/>
            <person name="Gautier V."/>
            <person name="Ament-Velasquez S.L."/>
            <person name="Kruys A."/>
            <person name="Hutchinson M.I."/>
            <person name="Powell A.J."/>
            <person name="Barry K."/>
            <person name="Miller A.N."/>
            <person name="Grigoriev I.V."/>
            <person name="Debuchy R."/>
            <person name="Gladieux P."/>
            <person name="Thoren M.H."/>
            <person name="Johannesson H."/>
        </authorList>
    </citation>
    <scope>NUCLEOTIDE SEQUENCE</scope>
    <source>
        <strain evidence="1">PSN4</strain>
    </source>
</reference>
<proteinExistence type="predicted"/>
<keyword evidence="2" id="KW-1185">Reference proteome</keyword>
<comment type="caution">
    <text evidence="1">The sequence shown here is derived from an EMBL/GenBank/DDBJ whole genome shotgun (WGS) entry which is preliminary data.</text>
</comment>
<dbReference type="Proteomes" id="UP001239445">
    <property type="component" value="Unassembled WGS sequence"/>
</dbReference>
<gene>
    <name evidence="1" type="ORF">QBC47DRAFT_415424</name>
</gene>